<dbReference type="EMBL" id="JABGBO010000009">
    <property type="protein sequence ID" value="NOL50239.1"/>
    <property type="molecule type" value="Genomic_DNA"/>
</dbReference>
<evidence type="ECO:0000313" key="4">
    <source>
        <dbReference type="Proteomes" id="UP000541421"/>
    </source>
</evidence>
<feature type="domain" description="Putative DNA-binding" evidence="1">
    <location>
        <begin position="10"/>
        <end position="94"/>
    </location>
</feature>
<dbReference type="InterPro" id="IPR018640">
    <property type="entry name" value="DUF2063"/>
</dbReference>
<dbReference type="Proteomes" id="UP000541421">
    <property type="component" value="Unassembled WGS sequence"/>
</dbReference>
<reference evidence="3 4" key="1">
    <citation type="submission" date="2020-05" db="EMBL/GenBank/DDBJ databases">
        <authorList>
            <person name="Niu N."/>
        </authorList>
    </citation>
    <scope>NUCLEOTIDE SEQUENCE [LARGE SCALE GENOMIC DNA]</scope>
    <source>
        <strain evidence="3 4">LMG10982</strain>
    </source>
</reference>
<organism evidence="3 4">
    <name type="scientific">Pelistega europaea</name>
    <dbReference type="NCBI Taxonomy" id="106147"/>
    <lineage>
        <taxon>Bacteria</taxon>
        <taxon>Pseudomonadati</taxon>
        <taxon>Pseudomonadota</taxon>
        <taxon>Betaproteobacteria</taxon>
        <taxon>Burkholderiales</taxon>
        <taxon>Alcaligenaceae</taxon>
        <taxon>Pelistega</taxon>
    </lineage>
</organism>
<comment type="caution">
    <text evidence="3">The sequence shown here is derived from an EMBL/GenBank/DDBJ whole genome shotgun (WGS) entry which is preliminary data.</text>
</comment>
<dbReference type="Gene3D" id="3.90.930.50">
    <property type="match status" value="1"/>
</dbReference>
<name>A0A7Y4LAY5_9BURK</name>
<evidence type="ECO:0000259" key="1">
    <source>
        <dbReference type="Pfam" id="PF09836"/>
    </source>
</evidence>
<dbReference type="Pfam" id="PF09836">
    <property type="entry name" value="DUF2063"/>
    <property type="match status" value="1"/>
</dbReference>
<dbReference type="Pfam" id="PF22106">
    <property type="entry name" value="NGO1945_C"/>
    <property type="match status" value="1"/>
</dbReference>
<dbReference type="InterPro" id="IPR054098">
    <property type="entry name" value="NGO1945-like_C"/>
</dbReference>
<dbReference type="RefSeq" id="WP_171589217.1">
    <property type="nucleotide sequence ID" value="NZ_JABGBO010000009.1"/>
</dbReference>
<gene>
    <name evidence="3" type="ORF">HKX40_08870</name>
</gene>
<sequence length="239" mass="28187">MMQPSDSAIFQKLLADSIRNINIPVSEQLDAYRLSVYRRLIHNNIRQFLELCFSDSMQFLDAIDWQQLQHKFIAEAAPQSPFFNDIPQQFLDYIHTLPAVDRPIEAILEMMDFEVGLLKAEIAITPEVSKEWDAETLLGWSPAAYLKYYQFDFISSDLTEYEQKTTHAIIWRNREDNVCYKSLDMAEWLLLQYFSEQGSSISLIHQQLYELTNKTFDQDWLNNTIEKWIIENVLVPMEK</sequence>
<proteinExistence type="predicted"/>
<dbReference type="AlphaFoldDB" id="A0A7Y4LAY5"/>
<accession>A0A7Y4LAY5</accession>
<keyword evidence="4" id="KW-1185">Reference proteome</keyword>
<feature type="domain" description="NGO1945-like C-terminal" evidence="2">
    <location>
        <begin position="141"/>
        <end position="223"/>
    </location>
</feature>
<evidence type="ECO:0000313" key="3">
    <source>
        <dbReference type="EMBL" id="NOL50239.1"/>
    </source>
</evidence>
<dbReference type="InterPro" id="IPR044922">
    <property type="entry name" value="DUF2063_N_sf"/>
</dbReference>
<dbReference type="Gene3D" id="1.10.150.690">
    <property type="entry name" value="DUF2063"/>
    <property type="match status" value="1"/>
</dbReference>
<protein>
    <submittedName>
        <fullName evidence="3">DUF2063 domain-containing protein</fullName>
    </submittedName>
</protein>
<evidence type="ECO:0000259" key="2">
    <source>
        <dbReference type="Pfam" id="PF22106"/>
    </source>
</evidence>